<sequence>MFILLGASVWGIAWYPYRLLAAWGLGGMLASSLTGAAAAVLAAVALRRHFATFQWSWVIPALGLAAGVTNAGFVWGTVHGTVMRVLLLFYLTPVWTALLARMWLHERLGWRGGMLLTLALAGAVMMLWSGEAGTPWPGSSAEWAGLIAGLAFACNNVLSRLAGQRHPTMRPEMRTVVVFTGCALVGFPAALLFDGVHSAPDALAQGGTWLLLIAMAGVLVGGNALVQRGLQRLHANRAALLMLFEIVVAAVSSALLTAERMSMREMAGGACIILAGALSALSPRK</sequence>
<evidence type="ECO:0000256" key="3">
    <source>
        <dbReference type="ARBA" id="ARBA00022692"/>
    </source>
</evidence>
<dbReference type="Pfam" id="PF00892">
    <property type="entry name" value="EamA"/>
    <property type="match status" value="1"/>
</dbReference>
<feature type="transmembrane region" description="Helical" evidence="6">
    <location>
        <begin position="20"/>
        <end position="45"/>
    </location>
</feature>
<dbReference type="Proteomes" id="UP001189616">
    <property type="component" value="Unassembled WGS sequence"/>
</dbReference>
<evidence type="ECO:0000313" key="8">
    <source>
        <dbReference type="EMBL" id="CAJ0781412.1"/>
    </source>
</evidence>
<protein>
    <recommendedName>
        <fullName evidence="7">EamA domain-containing protein</fullName>
    </recommendedName>
</protein>
<feature type="transmembrane region" description="Helical" evidence="6">
    <location>
        <begin position="112"/>
        <end position="131"/>
    </location>
</feature>
<feature type="transmembrane region" description="Helical" evidence="6">
    <location>
        <begin position="57"/>
        <end position="75"/>
    </location>
</feature>
<evidence type="ECO:0000256" key="5">
    <source>
        <dbReference type="ARBA" id="ARBA00023136"/>
    </source>
</evidence>
<evidence type="ECO:0000256" key="6">
    <source>
        <dbReference type="SAM" id="Phobius"/>
    </source>
</evidence>
<keyword evidence="3 6" id="KW-0812">Transmembrane</keyword>
<feature type="transmembrane region" description="Helical" evidence="6">
    <location>
        <begin position="81"/>
        <end position="100"/>
    </location>
</feature>
<comment type="subcellular location">
    <subcellularLocation>
        <location evidence="1">Membrane</location>
        <topology evidence="1">Multi-pass membrane protein</topology>
    </subcellularLocation>
</comment>
<dbReference type="PANTHER" id="PTHR32322">
    <property type="entry name" value="INNER MEMBRANE TRANSPORTER"/>
    <property type="match status" value="1"/>
</dbReference>
<feature type="transmembrane region" description="Helical" evidence="6">
    <location>
        <begin position="238"/>
        <end position="256"/>
    </location>
</feature>
<reference evidence="8 9" key="1">
    <citation type="submission" date="2023-07" db="EMBL/GenBank/DDBJ databases">
        <authorList>
            <person name="Peeters C."/>
        </authorList>
    </citation>
    <scope>NUCLEOTIDE SEQUENCE [LARGE SCALE GENOMIC DNA]</scope>
    <source>
        <strain evidence="8 9">LMG 7141</strain>
    </source>
</reference>
<evidence type="ECO:0000313" key="9">
    <source>
        <dbReference type="Proteomes" id="UP001189616"/>
    </source>
</evidence>
<evidence type="ECO:0000256" key="2">
    <source>
        <dbReference type="ARBA" id="ARBA00007362"/>
    </source>
</evidence>
<dbReference type="InterPro" id="IPR050638">
    <property type="entry name" value="AA-Vitamin_Transporters"/>
</dbReference>
<evidence type="ECO:0000259" key="7">
    <source>
        <dbReference type="Pfam" id="PF00892"/>
    </source>
</evidence>
<comment type="caution">
    <text evidence="8">The sequence shown here is derived from an EMBL/GenBank/DDBJ whole genome shotgun (WGS) entry which is preliminary data.</text>
</comment>
<feature type="transmembrane region" description="Helical" evidence="6">
    <location>
        <begin position="175"/>
        <end position="196"/>
    </location>
</feature>
<evidence type="ECO:0000256" key="1">
    <source>
        <dbReference type="ARBA" id="ARBA00004141"/>
    </source>
</evidence>
<feature type="transmembrane region" description="Helical" evidence="6">
    <location>
        <begin position="143"/>
        <end position="163"/>
    </location>
</feature>
<organism evidence="8 9">
    <name type="scientific">Ralstonia condita</name>
    <dbReference type="NCBI Taxonomy" id="3058600"/>
    <lineage>
        <taxon>Bacteria</taxon>
        <taxon>Pseudomonadati</taxon>
        <taxon>Pseudomonadota</taxon>
        <taxon>Betaproteobacteria</taxon>
        <taxon>Burkholderiales</taxon>
        <taxon>Burkholderiaceae</taxon>
        <taxon>Ralstonia</taxon>
    </lineage>
</organism>
<dbReference type="EMBL" id="CATYWO010000001">
    <property type="protein sequence ID" value="CAJ0781412.1"/>
    <property type="molecule type" value="Genomic_DNA"/>
</dbReference>
<accession>A0ABN9IIM3</accession>
<feature type="transmembrane region" description="Helical" evidence="6">
    <location>
        <begin position="208"/>
        <end position="226"/>
    </location>
</feature>
<keyword evidence="4 6" id="KW-1133">Transmembrane helix</keyword>
<keyword evidence="9" id="KW-1185">Reference proteome</keyword>
<dbReference type="InterPro" id="IPR000620">
    <property type="entry name" value="EamA_dom"/>
</dbReference>
<name>A0ABN9IIM3_9RALS</name>
<comment type="similarity">
    <text evidence="2">Belongs to the EamA transporter family.</text>
</comment>
<dbReference type="SUPFAM" id="SSF103481">
    <property type="entry name" value="Multidrug resistance efflux transporter EmrE"/>
    <property type="match status" value="2"/>
</dbReference>
<proteinExistence type="inferred from homology"/>
<feature type="domain" description="EamA" evidence="7">
    <location>
        <begin position="142"/>
        <end position="278"/>
    </location>
</feature>
<dbReference type="PANTHER" id="PTHR32322:SF2">
    <property type="entry name" value="EAMA DOMAIN-CONTAINING PROTEIN"/>
    <property type="match status" value="1"/>
</dbReference>
<evidence type="ECO:0000256" key="4">
    <source>
        <dbReference type="ARBA" id="ARBA00022989"/>
    </source>
</evidence>
<feature type="transmembrane region" description="Helical" evidence="6">
    <location>
        <begin position="262"/>
        <end position="281"/>
    </location>
</feature>
<keyword evidence="5 6" id="KW-0472">Membrane</keyword>
<dbReference type="InterPro" id="IPR037185">
    <property type="entry name" value="EmrE-like"/>
</dbReference>
<gene>
    <name evidence="8" type="ORF">LMG7141_01144</name>
</gene>